<dbReference type="GO" id="GO:0008270">
    <property type="term" value="F:zinc ion binding"/>
    <property type="evidence" value="ECO:0007669"/>
    <property type="project" value="UniProtKB-KW"/>
</dbReference>
<comment type="caution">
    <text evidence="12">The sequence shown here is derived from an EMBL/GenBank/DDBJ whole genome shotgun (WGS) entry which is preliminary data.</text>
</comment>
<keyword evidence="4" id="KW-0862">Zinc</keyword>
<feature type="region of interest" description="Disordered" evidence="10">
    <location>
        <begin position="553"/>
        <end position="587"/>
    </location>
</feature>
<evidence type="ECO:0000256" key="4">
    <source>
        <dbReference type="ARBA" id="ARBA00022833"/>
    </source>
</evidence>
<proteinExistence type="predicted"/>
<dbReference type="Pfam" id="PF02892">
    <property type="entry name" value="zf-BED"/>
    <property type="match status" value="1"/>
</dbReference>
<protein>
    <recommendedName>
        <fullName evidence="11">BED-type domain-containing protein</fullName>
    </recommendedName>
</protein>
<evidence type="ECO:0000256" key="8">
    <source>
        <dbReference type="ARBA" id="ARBA00023242"/>
    </source>
</evidence>
<keyword evidence="6" id="KW-0238">DNA-binding</keyword>
<evidence type="ECO:0000256" key="5">
    <source>
        <dbReference type="ARBA" id="ARBA00023015"/>
    </source>
</evidence>
<feature type="compositionally biased region" description="Low complexity" evidence="10">
    <location>
        <begin position="572"/>
        <end position="587"/>
    </location>
</feature>
<evidence type="ECO:0000256" key="10">
    <source>
        <dbReference type="SAM" id="MobiDB-lite"/>
    </source>
</evidence>
<keyword evidence="5" id="KW-0805">Transcription regulation</keyword>
<evidence type="ECO:0000313" key="12">
    <source>
        <dbReference type="EMBL" id="CAF1453474.1"/>
    </source>
</evidence>
<dbReference type="InterPro" id="IPR012337">
    <property type="entry name" value="RNaseH-like_sf"/>
</dbReference>
<accession>A0A815PSZ6</accession>
<evidence type="ECO:0000313" key="13">
    <source>
        <dbReference type="Proteomes" id="UP000663864"/>
    </source>
</evidence>
<dbReference type="GO" id="GO:0003677">
    <property type="term" value="F:DNA binding"/>
    <property type="evidence" value="ECO:0007669"/>
    <property type="project" value="UniProtKB-KW"/>
</dbReference>
<evidence type="ECO:0000259" key="11">
    <source>
        <dbReference type="PROSITE" id="PS50808"/>
    </source>
</evidence>
<reference evidence="12" key="1">
    <citation type="submission" date="2021-02" db="EMBL/GenBank/DDBJ databases">
        <authorList>
            <person name="Nowell W R."/>
        </authorList>
    </citation>
    <scope>NUCLEOTIDE SEQUENCE</scope>
</reference>
<evidence type="ECO:0000256" key="1">
    <source>
        <dbReference type="ARBA" id="ARBA00004123"/>
    </source>
</evidence>
<dbReference type="SUPFAM" id="SSF53098">
    <property type="entry name" value="Ribonuclease H-like"/>
    <property type="match status" value="1"/>
</dbReference>
<evidence type="ECO:0000256" key="9">
    <source>
        <dbReference type="PROSITE-ProRule" id="PRU00027"/>
    </source>
</evidence>
<sequence length="670" mass="77261">MITQTWRKYFEFSSIEKNRTNGLCKLCNRNYKDQNGIFSNFLKHLKRAHSTEYDQIFNPEDSFSSEQKHVNNDNIPSTDSTRSTHRQNRIILSTTKNLIIRCNLPLNIVECAGFRDFMKDCCSKYEPMSAKKIKRDIIPSLVNDVFETIHETLKKIDYLSLTIDGWSDRRCRSFLGITCHFLDHKMMSQAYLLDFVRFKSPHTGENIKQLTEDVLERFEIKEKVFKIITDNASSMIKAYKFGLFGDEAADEHGDTSGSMSEVVSIFDDYDYDHELNDIQMIDINHDEDNDDPEGTTNVRLSCFAHTMQLCVRDGLKNSSNITRVLNKCRVLAKFSHKSSKMSDLLDEINKHINKMNVTRWNSEYLLIKSILSIGKNDLESITKLMDNSIKFSNNDLIVLEEIIDVLEPFYEISIKCQAETIVTASMVVPAVVHLLSHLRDMKENILFCTKLVQQLQISLETRFSGIIKRLNQNDIEENDPFGDPVYFMAAVLDPAFKFYWIRDLKLPANAENRLKQSIIQFILDDISKDTTTSSNILTDQKADQSFSSLSLSLSSSSSQSSTPKPKKRKLFNYSDSNNDESNNSTSMDAANELEVYLNDPLRSRFSEYWLNTRLNNLKKLVLRIFSVQASSAPVERVFSHAGVILSSRRTRMNEQLFKDLLFLKINQHLL</sequence>
<dbReference type="PANTHER" id="PTHR46481">
    <property type="entry name" value="ZINC FINGER BED DOMAIN-CONTAINING PROTEIN 4"/>
    <property type="match status" value="1"/>
</dbReference>
<evidence type="ECO:0000256" key="6">
    <source>
        <dbReference type="ARBA" id="ARBA00023125"/>
    </source>
</evidence>
<dbReference type="InterPro" id="IPR008906">
    <property type="entry name" value="HATC_C_dom"/>
</dbReference>
<feature type="domain" description="BED-type" evidence="11">
    <location>
        <begin position="1"/>
        <end position="56"/>
    </location>
</feature>
<name>A0A815PSZ6_9BILA</name>
<feature type="region of interest" description="Disordered" evidence="10">
    <location>
        <begin position="63"/>
        <end position="83"/>
    </location>
</feature>
<dbReference type="PANTHER" id="PTHR46481:SF10">
    <property type="entry name" value="ZINC FINGER BED DOMAIN-CONTAINING PROTEIN 39"/>
    <property type="match status" value="1"/>
</dbReference>
<dbReference type="InterPro" id="IPR052035">
    <property type="entry name" value="ZnF_BED_domain_contain"/>
</dbReference>
<keyword evidence="8" id="KW-0539">Nucleus</keyword>
<keyword evidence="3 9" id="KW-0863">Zinc-finger</keyword>
<keyword evidence="2" id="KW-0479">Metal-binding</keyword>
<dbReference type="AlphaFoldDB" id="A0A815PSZ6"/>
<organism evidence="12 13">
    <name type="scientific">Rotaria sordida</name>
    <dbReference type="NCBI Taxonomy" id="392033"/>
    <lineage>
        <taxon>Eukaryota</taxon>
        <taxon>Metazoa</taxon>
        <taxon>Spiralia</taxon>
        <taxon>Gnathifera</taxon>
        <taxon>Rotifera</taxon>
        <taxon>Eurotatoria</taxon>
        <taxon>Bdelloidea</taxon>
        <taxon>Philodinida</taxon>
        <taxon>Philodinidae</taxon>
        <taxon>Rotaria</taxon>
    </lineage>
</organism>
<dbReference type="GO" id="GO:0046983">
    <property type="term" value="F:protein dimerization activity"/>
    <property type="evidence" value="ECO:0007669"/>
    <property type="project" value="InterPro"/>
</dbReference>
<dbReference type="EMBL" id="CAJNOT010005033">
    <property type="protein sequence ID" value="CAF1453474.1"/>
    <property type="molecule type" value="Genomic_DNA"/>
</dbReference>
<dbReference type="Proteomes" id="UP000663864">
    <property type="component" value="Unassembled WGS sequence"/>
</dbReference>
<dbReference type="Pfam" id="PF05699">
    <property type="entry name" value="Dimer_Tnp_hAT"/>
    <property type="match status" value="1"/>
</dbReference>
<evidence type="ECO:0000256" key="3">
    <source>
        <dbReference type="ARBA" id="ARBA00022771"/>
    </source>
</evidence>
<feature type="compositionally biased region" description="Polar residues" evidence="10">
    <location>
        <begin position="72"/>
        <end position="81"/>
    </location>
</feature>
<comment type="subcellular location">
    <subcellularLocation>
        <location evidence="1">Nucleus</location>
    </subcellularLocation>
</comment>
<evidence type="ECO:0000256" key="2">
    <source>
        <dbReference type="ARBA" id="ARBA00022723"/>
    </source>
</evidence>
<dbReference type="GO" id="GO:0005634">
    <property type="term" value="C:nucleus"/>
    <property type="evidence" value="ECO:0007669"/>
    <property type="project" value="UniProtKB-SubCell"/>
</dbReference>
<dbReference type="PROSITE" id="PS50808">
    <property type="entry name" value="ZF_BED"/>
    <property type="match status" value="1"/>
</dbReference>
<keyword evidence="7" id="KW-0804">Transcription</keyword>
<gene>
    <name evidence="12" type="ORF">ZHD862_LOCUS35375</name>
</gene>
<evidence type="ECO:0000256" key="7">
    <source>
        <dbReference type="ARBA" id="ARBA00023163"/>
    </source>
</evidence>
<dbReference type="InterPro" id="IPR003656">
    <property type="entry name" value="Znf_BED"/>
</dbReference>